<keyword evidence="1" id="KW-1133">Transmembrane helix</keyword>
<feature type="transmembrane region" description="Helical" evidence="1">
    <location>
        <begin position="207"/>
        <end position="227"/>
    </location>
</feature>
<feature type="transmembrane region" description="Helical" evidence="1">
    <location>
        <begin position="122"/>
        <end position="145"/>
    </location>
</feature>
<name>A0ABW3UVU0_9BACL</name>
<keyword evidence="3" id="KW-1185">Reference proteome</keyword>
<evidence type="ECO:0000313" key="2">
    <source>
        <dbReference type="EMBL" id="MFD1224496.1"/>
    </source>
</evidence>
<reference evidence="3" key="1">
    <citation type="journal article" date="2019" name="Int. J. Syst. Evol. Microbiol.">
        <title>The Global Catalogue of Microorganisms (GCM) 10K type strain sequencing project: providing services to taxonomists for standard genome sequencing and annotation.</title>
        <authorList>
            <consortium name="The Broad Institute Genomics Platform"/>
            <consortium name="The Broad Institute Genome Sequencing Center for Infectious Disease"/>
            <person name="Wu L."/>
            <person name="Ma J."/>
        </authorList>
    </citation>
    <scope>NUCLEOTIDE SEQUENCE [LARGE SCALE GENOMIC DNA]</scope>
    <source>
        <strain evidence="3">CCUG 53270</strain>
    </source>
</reference>
<evidence type="ECO:0008006" key="4">
    <source>
        <dbReference type="Google" id="ProtNLM"/>
    </source>
</evidence>
<evidence type="ECO:0000313" key="3">
    <source>
        <dbReference type="Proteomes" id="UP001597180"/>
    </source>
</evidence>
<sequence>MLNLIKKGLGLTWNQPFTVCTLFIYNLLWGLGLFEWIHSIVFPLLRRYPGKEQAREAVQLFWIEGQFQLTKTDLVQPYLLWGLGLLLARMLLTPVLNAGVYYSLKHTELNAGYRFVQGIRELTLPFFGYYLAQMALQLGPLYWLIPKAAQLYSKQATLYAAAQELLPWLGAYLAYMFILQTLFMYLQFGKVCGKSSLFSVSLLLRNVLPALLIAVTVALIGLLITAAVVTSTMIWAGFLALLGFQAYRFIHMFCKMWEITAQYALWSAKSE</sequence>
<feature type="transmembrane region" description="Helical" evidence="1">
    <location>
        <begin position="21"/>
        <end position="45"/>
    </location>
</feature>
<keyword evidence="1" id="KW-0812">Transmembrane</keyword>
<dbReference type="EMBL" id="JBHTLU010000045">
    <property type="protein sequence ID" value="MFD1224496.1"/>
    <property type="molecule type" value="Genomic_DNA"/>
</dbReference>
<dbReference type="RefSeq" id="WP_079911104.1">
    <property type="nucleotide sequence ID" value="NZ_BAABJG010000004.1"/>
</dbReference>
<accession>A0ABW3UVU0</accession>
<feature type="transmembrane region" description="Helical" evidence="1">
    <location>
        <begin position="165"/>
        <end position="186"/>
    </location>
</feature>
<proteinExistence type="predicted"/>
<gene>
    <name evidence="2" type="ORF">ACFQ4B_30750</name>
</gene>
<dbReference type="Proteomes" id="UP001597180">
    <property type="component" value="Unassembled WGS sequence"/>
</dbReference>
<comment type="caution">
    <text evidence="2">The sequence shown here is derived from an EMBL/GenBank/DDBJ whole genome shotgun (WGS) entry which is preliminary data.</text>
</comment>
<keyword evidence="1" id="KW-0472">Membrane</keyword>
<protein>
    <recommendedName>
        <fullName evidence="4">DUF4013 domain-containing protein</fullName>
    </recommendedName>
</protein>
<feature type="transmembrane region" description="Helical" evidence="1">
    <location>
        <begin position="78"/>
        <end position="102"/>
    </location>
</feature>
<organism evidence="2 3">
    <name type="scientific">Paenibacillus vulneris</name>
    <dbReference type="NCBI Taxonomy" id="1133364"/>
    <lineage>
        <taxon>Bacteria</taxon>
        <taxon>Bacillati</taxon>
        <taxon>Bacillota</taxon>
        <taxon>Bacilli</taxon>
        <taxon>Bacillales</taxon>
        <taxon>Paenibacillaceae</taxon>
        <taxon>Paenibacillus</taxon>
    </lineage>
</organism>
<feature type="transmembrane region" description="Helical" evidence="1">
    <location>
        <begin position="233"/>
        <end position="250"/>
    </location>
</feature>
<evidence type="ECO:0000256" key="1">
    <source>
        <dbReference type="SAM" id="Phobius"/>
    </source>
</evidence>